<evidence type="ECO:0000256" key="1">
    <source>
        <dbReference type="SAM" id="MobiDB-lite"/>
    </source>
</evidence>
<reference evidence="2" key="1">
    <citation type="submission" date="2022-06" db="EMBL/GenBank/DDBJ databases">
        <title>WGS of actinobacteria.</title>
        <authorList>
            <person name="Thawai C."/>
        </authorList>
    </citation>
    <scope>NUCLEOTIDE SEQUENCE</scope>
    <source>
        <strain evidence="2">DSM 42010</strain>
    </source>
</reference>
<evidence type="ECO:0000313" key="3">
    <source>
        <dbReference type="Proteomes" id="UP001142400"/>
    </source>
</evidence>
<feature type="region of interest" description="Disordered" evidence="1">
    <location>
        <begin position="104"/>
        <end position="128"/>
    </location>
</feature>
<organism evidence="2 3">
    <name type="scientific">Streptomyces malaysiensis subsp. samsunensis</name>
    <dbReference type="NCBI Taxonomy" id="459658"/>
    <lineage>
        <taxon>Bacteria</taxon>
        <taxon>Bacillati</taxon>
        <taxon>Actinomycetota</taxon>
        <taxon>Actinomycetes</taxon>
        <taxon>Kitasatosporales</taxon>
        <taxon>Streptomycetaceae</taxon>
        <taxon>Streptomyces</taxon>
        <taxon>Streptomyces violaceusniger group</taxon>
    </lineage>
</organism>
<dbReference type="AlphaFoldDB" id="A0A9X2M661"/>
<keyword evidence="3" id="KW-1185">Reference proteome</keyword>
<dbReference type="EMBL" id="JANIIC010000110">
    <property type="protein sequence ID" value="MCQ8836178.1"/>
    <property type="molecule type" value="Genomic_DNA"/>
</dbReference>
<evidence type="ECO:0000313" key="2">
    <source>
        <dbReference type="EMBL" id="MCQ8836178.1"/>
    </source>
</evidence>
<proteinExistence type="predicted"/>
<comment type="caution">
    <text evidence="2">The sequence shown here is derived from an EMBL/GenBank/DDBJ whole genome shotgun (WGS) entry which is preliminary data.</text>
</comment>
<dbReference type="Proteomes" id="UP001142400">
    <property type="component" value="Unassembled WGS sequence"/>
</dbReference>
<name>A0A9X2M661_STRMQ</name>
<protein>
    <submittedName>
        <fullName evidence="2">Uncharacterized protein</fullName>
    </submittedName>
</protein>
<accession>A0A9X2M661</accession>
<dbReference type="RefSeq" id="WP_257636246.1">
    <property type="nucleotide sequence ID" value="NZ_JANIIC010000110.1"/>
</dbReference>
<gene>
    <name evidence="2" type="ORF">NQU54_46030</name>
</gene>
<sequence>MSHHPERRKLPLIAVYGQTAANAEQRVTELLGAAGVSPAEVHTLIAAIQAGAVEGAQGEVIELDTQAPAGTSDQVQEGWLRAVEAIAGRLAHIADRTVHQARTAAAVPETRPVASKSEPNSLPTPVDRVGEEQVQQVLEAAERIFVSLTGYTGFDLDLSEEILTVVLKSVSAEQQEGYVRQLEAFAEASGERLGQLYGKYGPGGKFADESHCYLTHQPASVVVCERLDTVPMWLEAVWNEEIDAELTLERFTKHWRFGLGPS</sequence>